<evidence type="ECO:0000256" key="3">
    <source>
        <dbReference type="SAM" id="Phobius"/>
    </source>
</evidence>
<protein>
    <submittedName>
        <fullName evidence="6">Legume lectin domain</fullName>
    </submittedName>
</protein>
<feature type="transmembrane region" description="Helical" evidence="3">
    <location>
        <begin position="271"/>
        <end position="298"/>
    </location>
</feature>
<organism evidence="6 7">
    <name type="scientific">Dillenia turbinata</name>
    <dbReference type="NCBI Taxonomy" id="194707"/>
    <lineage>
        <taxon>Eukaryota</taxon>
        <taxon>Viridiplantae</taxon>
        <taxon>Streptophyta</taxon>
        <taxon>Embryophyta</taxon>
        <taxon>Tracheophyta</taxon>
        <taxon>Spermatophyta</taxon>
        <taxon>Magnoliopsida</taxon>
        <taxon>eudicotyledons</taxon>
        <taxon>Gunneridae</taxon>
        <taxon>Pentapetalae</taxon>
        <taxon>Dilleniales</taxon>
        <taxon>Dilleniaceae</taxon>
        <taxon>Dillenia</taxon>
    </lineage>
</organism>
<feature type="chain" id="PRO_5042814830" evidence="4">
    <location>
        <begin position="24"/>
        <end position="328"/>
    </location>
</feature>
<evidence type="ECO:0000313" key="7">
    <source>
        <dbReference type="Proteomes" id="UP001370490"/>
    </source>
</evidence>
<evidence type="ECO:0000256" key="1">
    <source>
        <dbReference type="ARBA" id="ARBA00007606"/>
    </source>
</evidence>
<sequence>MASSSTIPRFYLLLFFLISHSAATTTLTDQHPFPFSFNNFTVNSTQNFISLYGDANIVNVDKSIKNNGTFVGLVLYNKPFKLFGSKPRKNPNPISFSTDFTFSLSSNVVAGVAFVVVDSLRKGSIYMEVKVESGNYVVVNADGVYSKRLISDLGVGIGEKMRLWIDYQAISKRLEVRLSKLGYARSYKPLISCPIDLGKWKNQVVVLGLRLFSGSGNGNLPMTSTSLYSWRFKQRIVPSWMHSQPVNPRVYSVNHRKPEKVHKKRVCSSKVVGVLLFAAGIGAGALASFVALILWAVFDDWHTVIELEHPKVHSSFRYEKIDADVEKI</sequence>
<dbReference type="SUPFAM" id="SSF49899">
    <property type="entry name" value="Concanavalin A-like lectins/glucanases"/>
    <property type="match status" value="1"/>
</dbReference>
<comment type="similarity">
    <text evidence="1">Belongs to the leguminous lectin family.</text>
</comment>
<dbReference type="InterPro" id="IPR050258">
    <property type="entry name" value="Leguminous_Lectin"/>
</dbReference>
<dbReference type="InterPro" id="IPR013320">
    <property type="entry name" value="ConA-like_dom_sf"/>
</dbReference>
<evidence type="ECO:0000256" key="2">
    <source>
        <dbReference type="ARBA" id="ARBA00022734"/>
    </source>
</evidence>
<proteinExistence type="inferred from homology"/>
<evidence type="ECO:0000313" key="6">
    <source>
        <dbReference type="EMBL" id="KAK6929439.1"/>
    </source>
</evidence>
<feature type="domain" description="Legume lectin" evidence="5">
    <location>
        <begin position="133"/>
        <end position="243"/>
    </location>
</feature>
<comment type="caution">
    <text evidence="6">The sequence shown here is derived from an EMBL/GenBank/DDBJ whole genome shotgun (WGS) entry which is preliminary data.</text>
</comment>
<reference evidence="6 7" key="1">
    <citation type="submission" date="2023-12" db="EMBL/GenBank/DDBJ databases">
        <title>A high-quality genome assembly for Dillenia turbinata (Dilleniales).</title>
        <authorList>
            <person name="Chanderbali A."/>
        </authorList>
    </citation>
    <scope>NUCLEOTIDE SEQUENCE [LARGE SCALE GENOMIC DNA]</scope>
    <source>
        <strain evidence="6">LSX21</strain>
        <tissue evidence="6">Leaf</tissue>
    </source>
</reference>
<keyword evidence="3" id="KW-1133">Transmembrane helix</keyword>
<name>A0AAN8V9R7_9MAGN</name>
<dbReference type="EMBL" id="JBAMMX010000013">
    <property type="protein sequence ID" value="KAK6929439.1"/>
    <property type="molecule type" value="Genomic_DNA"/>
</dbReference>
<dbReference type="GO" id="GO:0030246">
    <property type="term" value="F:carbohydrate binding"/>
    <property type="evidence" value="ECO:0007669"/>
    <property type="project" value="UniProtKB-KW"/>
</dbReference>
<dbReference type="InterPro" id="IPR001220">
    <property type="entry name" value="Legume_lectin_dom"/>
</dbReference>
<feature type="signal peptide" evidence="4">
    <location>
        <begin position="1"/>
        <end position="23"/>
    </location>
</feature>
<keyword evidence="7" id="KW-1185">Reference proteome</keyword>
<feature type="transmembrane region" description="Helical" evidence="3">
    <location>
        <begin position="100"/>
        <end position="120"/>
    </location>
</feature>
<feature type="domain" description="Legume lectin" evidence="5">
    <location>
        <begin position="35"/>
        <end position="119"/>
    </location>
</feature>
<keyword evidence="3" id="KW-0812">Transmembrane</keyword>
<keyword evidence="2" id="KW-0430">Lectin</keyword>
<keyword evidence="4" id="KW-0732">Signal</keyword>
<dbReference type="Pfam" id="PF00139">
    <property type="entry name" value="Lectin_legB"/>
    <property type="match status" value="2"/>
</dbReference>
<dbReference type="Gene3D" id="2.60.120.200">
    <property type="match status" value="2"/>
</dbReference>
<dbReference type="Proteomes" id="UP001370490">
    <property type="component" value="Unassembled WGS sequence"/>
</dbReference>
<keyword evidence="3" id="KW-0472">Membrane</keyword>
<dbReference type="PANTHER" id="PTHR32401">
    <property type="entry name" value="CONCANAVALIN A-LIKE LECTIN FAMILY PROTEIN"/>
    <property type="match status" value="1"/>
</dbReference>
<dbReference type="AlphaFoldDB" id="A0AAN8V9R7"/>
<accession>A0AAN8V9R7</accession>
<evidence type="ECO:0000256" key="4">
    <source>
        <dbReference type="SAM" id="SignalP"/>
    </source>
</evidence>
<dbReference type="PANTHER" id="PTHR32401:SF16">
    <property type="entry name" value="CONCANAVALIN A-LIKE LECTIN FAMILY PROTEIN"/>
    <property type="match status" value="1"/>
</dbReference>
<evidence type="ECO:0000259" key="5">
    <source>
        <dbReference type="Pfam" id="PF00139"/>
    </source>
</evidence>
<gene>
    <name evidence="6" type="ORF">RJ641_005644</name>
</gene>